<comment type="caution">
    <text evidence="2">The sequence shown here is derived from an EMBL/GenBank/DDBJ whole genome shotgun (WGS) entry which is preliminary data.</text>
</comment>
<keyword evidence="3" id="KW-1185">Reference proteome</keyword>
<accession>A0A6L6Q6B6</accession>
<sequence length="53" mass="5628">MPKQNTQNRQAAETGNRASAEQEPKKSGKEAASHTKAKKGEGAGGGKKQARRH</sequence>
<gene>
    <name evidence="2" type="ORF">GM668_22350</name>
</gene>
<protein>
    <submittedName>
        <fullName evidence="2">Uncharacterized protein</fullName>
    </submittedName>
</protein>
<evidence type="ECO:0000313" key="2">
    <source>
        <dbReference type="EMBL" id="MTW04821.1"/>
    </source>
</evidence>
<dbReference type="RefSeq" id="WP_155441177.1">
    <property type="nucleotide sequence ID" value="NZ_WNLA01000018.1"/>
</dbReference>
<evidence type="ECO:0000313" key="3">
    <source>
        <dbReference type="Proteomes" id="UP000484015"/>
    </source>
</evidence>
<evidence type="ECO:0000256" key="1">
    <source>
        <dbReference type="SAM" id="MobiDB-lite"/>
    </source>
</evidence>
<feature type="compositionally biased region" description="Polar residues" evidence="1">
    <location>
        <begin position="1"/>
        <end position="19"/>
    </location>
</feature>
<name>A0A6L6Q6B6_9BURK</name>
<proteinExistence type="predicted"/>
<feature type="compositionally biased region" description="Basic and acidic residues" evidence="1">
    <location>
        <begin position="20"/>
        <end position="41"/>
    </location>
</feature>
<feature type="region of interest" description="Disordered" evidence="1">
    <location>
        <begin position="1"/>
        <end position="53"/>
    </location>
</feature>
<dbReference type="Proteomes" id="UP000484015">
    <property type="component" value="Unassembled WGS sequence"/>
</dbReference>
<dbReference type="AlphaFoldDB" id="A0A6L6Q6B6"/>
<reference evidence="2 3" key="1">
    <citation type="submission" date="2019-11" db="EMBL/GenBank/DDBJ databases">
        <title>Type strains purchased from KCTC, JCM and DSMZ.</title>
        <authorList>
            <person name="Lu H."/>
        </authorList>
    </citation>
    <scope>NUCLEOTIDE SEQUENCE [LARGE SCALE GENOMIC DNA]</scope>
    <source>
        <strain evidence="2 3">KCTC 42409</strain>
    </source>
</reference>
<organism evidence="2 3">
    <name type="scientific">Pseudoduganella ginsengisoli</name>
    <dbReference type="NCBI Taxonomy" id="1462440"/>
    <lineage>
        <taxon>Bacteria</taxon>
        <taxon>Pseudomonadati</taxon>
        <taxon>Pseudomonadota</taxon>
        <taxon>Betaproteobacteria</taxon>
        <taxon>Burkholderiales</taxon>
        <taxon>Oxalobacteraceae</taxon>
        <taxon>Telluria group</taxon>
        <taxon>Pseudoduganella</taxon>
    </lineage>
</organism>
<dbReference type="EMBL" id="WNLA01000018">
    <property type="protein sequence ID" value="MTW04821.1"/>
    <property type="molecule type" value="Genomic_DNA"/>
</dbReference>